<keyword evidence="4" id="KW-0210">Decarboxylase</keyword>
<dbReference type="SMART" id="SM00934">
    <property type="entry name" value="OMPdecase"/>
    <property type="match status" value="1"/>
</dbReference>
<accession>A0A098E9B9</accession>
<dbReference type="SUPFAM" id="SSF51366">
    <property type="entry name" value="Ribulose-phoshate binding barrel"/>
    <property type="match status" value="1"/>
</dbReference>
<evidence type="ECO:0000256" key="5">
    <source>
        <dbReference type="ARBA" id="ARBA00022975"/>
    </source>
</evidence>
<keyword evidence="6 9" id="KW-0456">Lyase</keyword>
<dbReference type="InterPro" id="IPR011060">
    <property type="entry name" value="RibuloseP-bd_barrel"/>
</dbReference>
<evidence type="ECO:0000259" key="8">
    <source>
        <dbReference type="SMART" id="SM00934"/>
    </source>
</evidence>
<dbReference type="GO" id="GO:0006207">
    <property type="term" value="P:'de novo' pyrimidine nucleobase biosynthetic process"/>
    <property type="evidence" value="ECO:0007669"/>
    <property type="project" value="InterPro"/>
</dbReference>
<keyword evidence="5" id="KW-0665">Pyrimidine biosynthesis</keyword>
<dbReference type="InterPro" id="IPR013785">
    <property type="entry name" value="Aldolase_TIM"/>
</dbReference>
<dbReference type="UniPathway" id="UPA00070">
    <property type="reaction ID" value="UER00120"/>
</dbReference>
<dbReference type="GO" id="GO:0005829">
    <property type="term" value="C:cytosol"/>
    <property type="evidence" value="ECO:0007669"/>
    <property type="project" value="TreeGrafter"/>
</dbReference>
<dbReference type="GO" id="GO:0004590">
    <property type="term" value="F:orotidine-5'-phosphate decarboxylase activity"/>
    <property type="evidence" value="ECO:0007669"/>
    <property type="project" value="UniProtKB-EC"/>
</dbReference>
<dbReference type="PANTHER" id="PTHR32119:SF2">
    <property type="entry name" value="OROTIDINE 5'-PHOSPHATE DECARBOXYLASE"/>
    <property type="match status" value="1"/>
</dbReference>
<dbReference type="CDD" id="cd04725">
    <property type="entry name" value="OMP_decarboxylase_like"/>
    <property type="match status" value="1"/>
</dbReference>
<protein>
    <recommendedName>
        <fullName evidence="3">Orotidine 5'-phosphate decarboxylase</fullName>
        <ecNumber evidence="2">4.1.1.23</ecNumber>
    </recommendedName>
    <alternativeName>
        <fullName evidence="7">OMP decarboxylase</fullName>
    </alternativeName>
</protein>
<evidence type="ECO:0000313" key="9">
    <source>
        <dbReference type="EMBL" id="CEG12116.1"/>
    </source>
</evidence>
<evidence type="ECO:0000256" key="2">
    <source>
        <dbReference type="ARBA" id="ARBA00012321"/>
    </source>
</evidence>
<evidence type="ECO:0000256" key="6">
    <source>
        <dbReference type="ARBA" id="ARBA00023239"/>
    </source>
</evidence>
<comment type="pathway">
    <text evidence="1">Pyrimidine metabolism; UMP biosynthesis via de novo pathway; UMP from orotate: step 2/2.</text>
</comment>
<organism evidence="9">
    <name type="scientific">groundwater metagenome</name>
    <dbReference type="NCBI Taxonomy" id="717931"/>
    <lineage>
        <taxon>unclassified sequences</taxon>
        <taxon>metagenomes</taxon>
        <taxon>ecological metagenomes</taxon>
    </lineage>
</organism>
<sequence>MKFSEKILKKASEINSRMIFNLDVEKAIPVLDKIYPYIAACKINRTLTDIIGMEGVKKIIKQYHDLIFIADFKIADIPHTNEILSENAKNSGFDAITVHAYVGSDSIIEVKKNLDVVLVVAMSHKGAKEFISKNTKEFCELALNLNIDAVVAPATRTEEIKTVREILKAQAIILSPGVGVQGGNFGDAIKNGADFEMAGRTIYDAKNPTDIAKEIYKKLPFKK</sequence>
<dbReference type="EMBL" id="CCXY01000108">
    <property type="protein sequence ID" value="CEG12116.1"/>
    <property type="molecule type" value="Genomic_DNA"/>
</dbReference>
<dbReference type="GO" id="GO:0044205">
    <property type="term" value="P:'de novo' UMP biosynthetic process"/>
    <property type="evidence" value="ECO:0007669"/>
    <property type="project" value="UniProtKB-UniPathway"/>
</dbReference>
<gene>
    <name evidence="9" type="primary">pyrF</name>
    <name evidence="9" type="ORF">MSIBF_A1960005</name>
</gene>
<dbReference type="PANTHER" id="PTHR32119">
    <property type="entry name" value="OROTIDINE 5'-PHOSPHATE DECARBOXYLASE"/>
    <property type="match status" value="1"/>
</dbReference>
<dbReference type="InterPro" id="IPR001754">
    <property type="entry name" value="OMPdeCOase_dom"/>
</dbReference>
<name>A0A098E9B9_9ZZZZ</name>
<dbReference type="NCBIfam" id="TIGR01740">
    <property type="entry name" value="pyrF"/>
    <property type="match status" value="1"/>
</dbReference>
<dbReference type="AlphaFoldDB" id="A0A098E9B9"/>
<reference evidence="9" key="1">
    <citation type="submission" date="2014-09" db="EMBL/GenBank/DDBJ databases">
        <authorList>
            <person name="Probst J Alexander"/>
        </authorList>
    </citation>
    <scope>NUCLEOTIDE SEQUENCE</scope>
</reference>
<evidence type="ECO:0000256" key="7">
    <source>
        <dbReference type="ARBA" id="ARBA00033428"/>
    </source>
</evidence>
<evidence type="ECO:0000256" key="4">
    <source>
        <dbReference type="ARBA" id="ARBA00022793"/>
    </source>
</evidence>
<dbReference type="Pfam" id="PF00215">
    <property type="entry name" value="OMPdecase"/>
    <property type="match status" value="1"/>
</dbReference>
<dbReference type="InterPro" id="IPR014732">
    <property type="entry name" value="OMPdecase"/>
</dbReference>
<evidence type="ECO:0000256" key="3">
    <source>
        <dbReference type="ARBA" id="ARBA00021923"/>
    </source>
</evidence>
<dbReference type="EC" id="4.1.1.23" evidence="2"/>
<proteinExistence type="predicted"/>
<dbReference type="Gene3D" id="3.20.20.70">
    <property type="entry name" value="Aldolase class I"/>
    <property type="match status" value="1"/>
</dbReference>
<evidence type="ECO:0000256" key="1">
    <source>
        <dbReference type="ARBA" id="ARBA00004861"/>
    </source>
</evidence>
<feature type="domain" description="Orotidine 5'-phosphate decarboxylase" evidence="8">
    <location>
        <begin position="17"/>
        <end position="215"/>
    </location>
</feature>